<dbReference type="HOGENOM" id="CLU_161929_0_0_6"/>
<sequence>MIEIAFSPAFERNFRRRFKGRTYLQARLWQRVEIFLENPFDSRLRTHKLTGSLKELWSFSVEYDIRVVFYFVTDEKVVFVDIGTHDEVY</sequence>
<protein>
    <recommendedName>
        <fullName evidence="3">Plasmid stabilization system</fullName>
    </recommendedName>
</protein>
<reference evidence="1 2" key="1">
    <citation type="journal article" date="2014" name="ISME J.">
        <title>Ecophysiology of Thioploca ingrica as revealed by the complete genome sequence supplemented with proteomic evidence.</title>
        <authorList>
            <person name="Kojima H."/>
            <person name="Ogura Y."/>
            <person name="Yamamoto N."/>
            <person name="Togashi T."/>
            <person name="Mori H."/>
            <person name="Watanabe T."/>
            <person name="Nemoto F."/>
            <person name="Kurokawa K."/>
            <person name="Hayashi T."/>
            <person name="Fukui M."/>
        </authorList>
    </citation>
    <scope>NUCLEOTIDE SEQUENCE [LARGE SCALE GENOMIC DNA]</scope>
</reference>
<dbReference type="KEGG" id="tig:THII_0229"/>
<dbReference type="Proteomes" id="UP000031623">
    <property type="component" value="Chromosome"/>
</dbReference>
<organism evidence="1 2">
    <name type="scientific">Thioploca ingrica</name>
    <dbReference type="NCBI Taxonomy" id="40754"/>
    <lineage>
        <taxon>Bacteria</taxon>
        <taxon>Pseudomonadati</taxon>
        <taxon>Pseudomonadota</taxon>
        <taxon>Gammaproteobacteria</taxon>
        <taxon>Thiotrichales</taxon>
        <taxon>Thiotrichaceae</taxon>
        <taxon>Thioploca</taxon>
    </lineage>
</organism>
<dbReference type="Gene3D" id="3.30.2310.20">
    <property type="entry name" value="RelE-like"/>
    <property type="match status" value="1"/>
</dbReference>
<keyword evidence="2" id="KW-1185">Reference proteome</keyword>
<dbReference type="AlphaFoldDB" id="A0A090BU57"/>
<evidence type="ECO:0000313" key="2">
    <source>
        <dbReference type="Proteomes" id="UP000031623"/>
    </source>
</evidence>
<accession>A0A090BU57</accession>
<evidence type="ECO:0000313" key="1">
    <source>
        <dbReference type="EMBL" id="BAP54526.1"/>
    </source>
</evidence>
<dbReference type="Pfam" id="PF15738">
    <property type="entry name" value="YafQ_toxin"/>
    <property type="match status" value="1"/>
</dbReference>
<dbReference type="STRING" id="40754.THII_0229"/>
<dbReference type="EMBL" id="AP014633">
    <property type="protein sequence ID" value="BAP54526.1"/>
    <property type="molecule type" value="Genomic_DNA"/>
</dbReference>
<dbReference type="InterPro" id="IPR004386">
    <property type="entry name" value="Toxin_YafQ-like"/>
</dbReference>
<proteinExistence type="predicted"/>
<dbReference type="SUPFAM" id="SSF143011">
    <property type="entry name" value="RelE-like"/>
    <property type="match status" value="1"/>
</dbReference>
<evidence type="ECO:0008006" key="3">
    <source>
        <dbReference type="Google" id="ProtNLM"/>
    </source>
</evidence>
<name>A0A090BU57_9GAMM</name>
<gene>
    <name evidence="1" type="ORF">THII_0229</name>
</gene>
<dbReference type="InterPro" id="IPR035093">
    <property type="entry name" value="RelE/ParE_toxin_dom_sf"/>
</dbReference>